<evidence type="ECO:0000313" key="6">
    <source>
        <dbReference type="EMBL" id="EYU28784.1"/>
    </source>
</evidence>
<dbReference type="PANTHER" id="PTHR10641">
    <property type="entry name" value="MYB FAMILY TRANSCRIPTION FACTOR"/>
    <property type="match status" value="1"/>
</dbReference>
<dbReference type="PROSITE" id="PS50090">
    <property type="entry name" value="MYB_LIKE"/>
    <property type="match status" value="1"/>
</dbReference>
<dbReference type="PANTHER" id="PTHR10641:SF1347">
    <property type="entry name" value="MYB TRANSCRIPTION FACTOR MIXTA-LIKE PROTEIN"/>
    <property type="match status" value="1"/>
</dbReference>
<dbReference type="AlphaFoldDB" id="A0A022QME8"/>
<dbReference type="GO" id="GO:0005634">
    <property type="term" value="C:nucleus"/>
    <property type="evidence" value="ECO:0007669"/>
    <property type="project" value="UniProtKB-SubCell"/>
</dbReference>
<evidence type="ECO:0000259" key="4">
    <source>
        <dbReference type="PROSITE" id="PS50090"/>
    </source>
</evidence>
<dbReference type="EMBL" id="KI631311">
    <property type="protein sequence ID" value="EYU28784.1"/>
    <property type="molecule type" value="Genomic_DNA"/>
</dbReference>
<keyword evidence="2" id="KW-0238">DNA-binding</keyword>
<organism evidence="6 7">
    <name type="scientific">Erythranthe guttata</name>
    <name type="common">Yellow monkey flower</name>
    <name type="synonym">Mimulus guttatus</name>
    <dbReference type="NCBI Taxonomy" id="4155"/>
    <lineage>
        <taxon>Eukaryota</taxon>
        <taxon>Viridiplantae</taxon>
        <taxon>Streptophyta</taxon>
        <taxon>Embryophyta</taxon>
        <taxon>Tracheophyta</taxon>
        <taxon>Spermatophyta</taxon>
        <taxon>Magnoliopsida</taxon>
        <taxon>eudicotyledons</taxon>
        <taxon>Gunneridae</taxon>
        <taxon>Pentapetalae</taxon>
        <taxon>asterids</taxon>
        <taxon>lamiids</taxon>
        <taxon>Lamiales</taxon>
        <taxon>Phrymaceae</taxon>
        <taxon>Erythranthe</taxon>
    </lineage>
</organism>
<accession>A0A022QME8</accession>
<dbReference type="CDD" id="cd00167">
    <property type="entry name" value="SANT"/>
    <property type="match status" value="1"/>
</dbReference>
<dbReference type="PROSITE" id="PS51294">
    <property type="entry name" value="HTH_MYB"/>
    <property type="match status" value="1"/>
</dbReference>
<dbReference type="SUPFAM" id="SSF46689">
    <property type="entry name" value="Homeodomain-like"/>
    <property type="match status" value="1"/>
</dbReference>
<name>A0A022QME8_ERYGU</name>
<evidence type="ECO:0000313" key="7">
    <source>
        <dbReference type="Proteomes" id="UP000030748"/>
    </source>
</evidence>
<dbReference type="InterPro" id="IPR017930">
    <property type="entry name" value="Myb_dom"/>
</dbReference>
<feature type="domain" description="Myb-like" evidence="4">
    <location>
        <begin position="9"/>
        <end position="68"/>
    </location>
</feature>
<comment type="subcellular location">
    <subcellularLocation>
        <location evidence="1">Nucleus</location>
    </subcellularLocation>
</comment>
<keyword evidence="7" id="KW-1185">Reference proteome</keyword>
<keyword evidence="3" id="KW-0539">Nucleus</keyword>
<dbReference type="InterPro" id="IPR009057">
    <property type="entry name" value="Homeodomain-like_sf"/>
</dbReference>
<dbReference type="Proteomes" id="UP000030748">
    <property type="component" value="Unassembled WGS sequence"/>
</dbReference>
<sequence length="68" mass="7994">MGRSPCCDKVGTKKGVWTPEEDNKLFTYMQQHAHGNWRDLPLKAGTYIIRWSRIARHLPKRTNNEIKN</sequence>
<dbReference type="Gene3D" id="1.10.10.60">
    <property type="entry name" value="Homeodomain-like"/>
    <property type="match status" value="1"/>
</dbReference>
<dbReference type="GO" id="GO:0003677">
    <property type="term" value="F:DNA binding"/>
    <property type="evidence" value="ECO:0007669"/>
    <property type="project" value="UniProtKB-KW"/>
</dbReference>
<dbReference type="STRING" id="4155.A0A022QME8"/>
<evidence type="ECO:0000256" key="3">
    <source>
        <dbReference type="ARBA" id="ARBA00023242"/>
    </source>
</evidence>
<feature type="domain" description="HTH myb-type" evidence="5">
    <location>
        <begin position="9"/>
        <end position="68"/>
    </location>
</feature>
<proteinExistence type="predicted"/>
<gene>
    <name evidence="6" type="ORF">MIMGU_mgv11b021216mg</name>
</gene>
<protein>
    <submittedName>
        <fullName evidence="6">Uncharacterized protein</fullName>
    </submittedName>
</protein>
<evidence type="ECO:0000256" key="2">
    <source>
        <dbReference type="ARBA" id="ARBA00023125"/>
    </source>
</evidence>
<dbReference type="InterPro" id="IPR015495">
    <property type="entry name" value="Myb_TF_plants"/>
</dbReference>
<evidence type="ECO:0000259" key="5">
    <source>
        <dbReference type="PROSITE" id="PS51294"/>
    </source>
</evidence>
<reference evidence="6 7" key="1">
    <citation type="journal article" date="2013" name="Proc. Natl. Acad. Sci. U.S.A.">
        <title>Fine-scale variation in meiotic recombination in Mimulus inferred from population shotgun sequencing.</title>
        <authorList>
            <person name="Hellsten U."/>
            <person name="Wright K.M."/>
            <person name="Jenkins J."/>
            <person name="Shu S."/>
            <person name="Yuan Y."/>
            <person name="Wessler S.R."/>
            <person name="Schmutz J."/>
            <person name="Willis J.H."/>
            <person name="Rokhsar D.S."/>
        </authorList>
    </citation>
    <scope>NUCLEOTIDE SEQUENCE [LARGE SCALE GENOMIC DNA]</scope>
    <source>
        <strain evidence="7">cv. DUN x IM62</strain>
    </source>
</reference>
<dbReference type="InterPro" id="IPR001005">
    <property type="entry name" value="SANT/Myb"/>
</dbReference>
<dbReference type="Pfam" id="PF13921">
    <property type="entry name" value="Myb_DNA-bind_6"/>
    <property type="match status" value="1"/>
</dbReference>
<evidence type="ECO:0000256" key="1">
    <source>
        <dbReference type="ARBA" id="ARBA00004123"/>
    </source>
</evidence>